<dbReference type="RefSeq" id="WP_186837227.1">
    <property type="nucleotide sequence ID" value="NZ_JACOPD010000008.1"/>
</dbReference>
<evidence type="ECO:0008006" key="3">
    <source>
        <dbReference type="Google" id="ProtNLM"/>
    </source>
</evidence>
<sequence>MGNLKDKPDLATAYKIEYLKTIIKGDKVYKFISFQENAVIKLQTRKEQKIWFSFYKTLNDNHEFQINYKIKKLVVEL</sequence>
<protein>
    <recommendedName>
        <fullName evidence="3">Transposase</fullName>
    </recommendedName>
</protein>
<organism evidence="1 2">
    <name type="scientific">Lachnospira hominis</name>
    <name type="common">ex Liu et al. 2021</name>
    <dbReference type="NCBI Taxonomy" id="2763051"/>
    <lineage>
        <taxon>Bacteria</taxon>
        <taxon>Bacillati</taxon>
        <taxon>Bacillota</taxon>
        <taxon>Clostridia</taxon>
        <taxon>Lachnospirales</taxon>
        <taxon>Lachnospiraceae</taxon>
        <taxon>Lachnospira</taxon>
    </lineage>
</organism>
<reference evidence="1 2" key="1">
    <citation type="submission" date="2020-08" db="EMBL/GenBank/DDBJ databases">
        <title>Genome public.</title>
        <authorList>
            <person name="Liu C."/>
            <person name="Sun Q."/>
        </authorList>
    </citation>
    <scope>NUCLEOTIDE SEQUENCE [LARGE SCALE GENOMIC DNA]</scope>
    <source>
        <strain evidence="1 2">NSJ-43</strain>
    </source>
</reference>
<gene>
    <name evidence="1" type="ORF">H8S01_10910</name>
</gene>
<proteinExistence type="predicted"/>
<keyword evidence="2" id="KW-1185">Reference proteome</keyword>
<evidence type="ECO:0000313" key="1">
    <source>
        <dbReference type="EMBL" id="MBC5681464.1"/>
    </source>
</evidence>
<name>A0ABR7G208_9FIRM</name>
<dbReference type="EMBL" id="JACOPD010000008">
    <property type="protein sequence ID" value="MBC5681464.1"/>
    <property type="molecule type" value="Genomic_DNA"/>
</dbReference>
<dbReference type="Proteomes" id="UP000628463">
    <property type="component" value="Unassembled WGS sequence"/>
</dbReference>
<accession>A0ABR7G208</accession>
<comment type="caution">
    <text evidence="1">The sequence shown here is derived from an EMBL/GenBank/DDBJ whole genome shotgun (WGS) entry which is preliminary data.</text>
</comment>
<evidence type="ECO:0000313" key="2">
    <source>
        <dbReference type="Proteomes" id="UP000628463"/>
    </source>
</evidence>